<dbReference type="AlphaFoldDB" id="A0A5J5CCB0"/>
<proteinExistence type="predicted"/>
<sequence>KILGSLNAKPRSGRQRKISAKTARRIVGDAKNNPQVTSREIQAALEKDGAVVARSTKRRYLNKNELQSRVARKKPLLRQYHKKAWLQGQQNNIPT</sequence>
<evidence type="ECO:0000313" key="4">
    <source>
        <dbReference type="Proteomes" id="UP000327493"/>
    </source>
</evidence>
<feature type="domain" description="Transposase Tc1-like" evidence="2">
    <location>
        <begin position="24"/>
        <end position="86"/>
    </location>
</feature>
<dbReference type="GO" id="GO:0015074">
    <property type="term" value="P:DNA integration"/>
    <property type="evidence" value="ECO:0007669"/>
    <property type="project" value="InterPro"/>
</dbReference>
<protein>
    <recommendedName>
        <fullName evidence="2">Transposase Tc1-like domain-containing protein</fullName>
    </recommendedName>
</protein>
<reference evidence="3 4" key="1">
    <citation type="submission" date="2019-08" db="EMBL/GenBank/DDBJ databases">
        <title>A chromosome-level genome assembly, high-density linkage maps, and genome scans reveal the genomic architecture of hybrid incompatibilities underlying speciation via character displacement in darters (Percidae: Etheostominae).</title>
        <authorList>
            <person name="Moran R.L."/>
            <person name="Catchen J.M."/>
            <person name="Fuller R.C."/>
        </authorList>
    </citation>
    <scope>NUCLEOTIDE SEQUENCE [LARGE SCALE GENOMIC DNA]</scope>
    <source>
        <strain evidence="3">EspeVRDwgs_2016</strain>
        <tissue evidence="3">Muscle</tissue>
    </source>
</reference>
<dbReference type="GO" id="GO:0003677">
    <property type="term" value="F:DNA binding"/>
    <property type="evidence" value="ECO:0007669"/>
    <property type="project" value="InterPro"/>
</dbReference>
<dbReference type="Proteomes" id="UP000327493">
    <property type="component" value="Unassembled WGS sequence"/>
</dbReference>
<organism evidence="3 4">
    <name type="scientific">Etheostoma spectabile</name>
    <name type="common">orangethroat darter</name>
    <dbReference type="NCBI Taxonomy" id="54343"/>
    <lineage>
        <taxon>Eukaryota</taxon>
        <taxon>Metazoa</taxon>
        <taxon>Chordata</taxon>
        <taxon>Craniata</taxon>
        <taxon>Vertebrata</taxon>
        <taxon>Euteleostomi</taxon>
        <taxon>Actinopterygii</taxon>
        <taxon>Neopterygii</taxon>
        <taxon>Teleostei</taxon>
        <taxon>Neoteleostei</taxon>
        <taxon>Acanthomorphata</taxon>
        <taxon>Eupercaria</taxon>
        <taxon>Perciformes</taxon>
        <taxon>Percoidei</taxon>
        <taxon>Percidae</taxon>
        <taxon>Etheostomatinae</taxon>
        <taxon>Etheostoma</taxon>
    </lineage>
</organism>
<gene>
    <name evidence="3" type="ORF">FQN60_000149</name>
</gene>
<evidence type="ECO:0000313" key="3">
    <source>
        <dbReference type="EMBL" id="KAA8578039.1"/>
    </source>
</evidence>
<dbReference type="GO" id="GO:0006313">
    <property type="term" value="P:DNA transposition"/>
    <property type="evidence" value="ECO:0007669"/>
    <property type="project" value="InterPro"/>
</dbReference>
<evidence type="ECO:0000259" key="2">
    <source>
        <dbReference type="Pfam" id="PF01498"/>
    </source>
</evidence>
<feature type="non-terminal residue" evidence="3">
    <location>
        <position position="1"/>
    </location>
</feature>
<accession>A0A5J5CCB0</accession>
<keyword evidence="4" id="KW-1185">Reference proteome</keyword>
<feature type="region of interest" description="Disordered" evidence="1">
    <location>
        <begin position="1"/>
        <end position="21"/>
    </location>
</feature>
<feature type="compositionally biased region" description="Basic residues" evidence="1">
    <location>
        <begin position="11"/>
        <end position="21"/>
    </location>
</feature>
<dbReference type="Pfam" id="PF01498">
    <property type="entry name" value="HTH_Tnp_Tc3_2"/>
    <property type="match status" value="1"/>
</dbReference>
<evidence type="ECO:0000256" key="1">
    <source>
        <dbReference type="SAM" id="MobiDB-lite"/>
    </source>
</evidence>
<dbReference type="EMBL" id="VOFY01001251">
    <property type="protein sequence ID" value="KAA8578039.1"/>
    <property type="molecule type" value="Genomic_DNA"/>
</dbReference>
<dbReference type="InterPro" id="IPR002492">
    <property type="entry name" value="Transposase_Tc1-like"/>
</dbReference>
<comment type="caution">
    <text evidence="3">The sequence shown here is derived from an EMBL/GenBank/DDBJ whole genome shotgun (WGS) entry which is preliminary data.</text>
</comment>
<name>A0A5J5CCB0_9PERO</name>